<dbReference type="Gene3D" id="3.40.109.10">
    <property type="entry name" value="NADH Oxidase"/>
    <property type="match status" value="1"/>
</dbReference>
<evidence type="ECO:0000256" key="2">
    <source>
        <dbReference type="ARBA" id="ARBA00022630"/>
    </source>
</evidence>
<evidence type="ECO:0000256" key="7">
    <source>
        <dbReference type="PIRNR" id="PIRNR000232"/>
    </source>
</evidence>
<evidence type="ECO:0000256" key="5">
    <source>
        <dbReference type="ARBA" id="ARBA00023002"/>
    </source>
</evidence>
<evidence type="ECO:0000313" key="11">
    <source>
        <dbReference type="Proteomes" id="UP000007883"/>
    </source>
</evidence>
<comment type="similarity">
    <text evidence="1 7">Belongs to the nitroreductase family.</text>
</comment>
<evidence type="ECO:0000256" key="3">
    <source>
        <dbReference type="ARBA" id="ARBA00022643"/>
    </source>
</evidence>
<feature type="binding site" description="in other chain" evidence="8">
    <location>
        <begin position="10"/>
        <end position="12"/>
    </location>
    <ligand>
        <name>FMN</name>
        <dbReference type="ChEBI" id="CHEBI:58210"/>
        <note>ligand shared between dimeric partners</note>
    </ligand>
</feature>
<evidence type="ECO:0000259" key="9">
    <source>
        <dbReference type="Pfam" id="PF00881"/>
    </source>
</evidence>
<dbReference type="InterPro" id="IPR026021">
    <property type="entry name" value="YdjA-like"/>
</dbReference>
<keyword evidence="5 7" id="KW-0560">Oxidoreductase</keyword>
<comment type="cofactor">
    <cofactor evidence="8">
        <name>FMN</name>
        <dbReference type="ChEBI" id="CHEBI:58210"/>
    </cofactor>
    <text evidence="8">Binds 1 FMN per subunit.</text>
</comment>
<evidence type="ECO:0000256" key="1">
    <source>
        <dbReference type="ARBA" id="ARBA00007118"/>
    </source>
</evidence>
<dbReference type="Proteomes" id="UP000007883">
    <property type="component" value="Chromosome"/>
</dbReference>
<reference evidence="10 11" key="1">
    <citation type="journal article" date="2012" name="J. Bacteriol.">
        <title>Complete genome sequence of phototrophic betaproteobacterium Rubrivivax gelatinosus IL144.</title>
        <authorList>
            <person name="Nagashima S."/>
            <person name="Kamimura A."/>
            <person name="Shimizu T."/>
            <person name="Nakamura-isaki S."/>
            <person name="Aono E."/>
            <person name="Sakamoto K."/>
            <person name="Ichikawa N."/>
            <person name="Nakazawa H."/>
            <person name="Sekine M."/>
            <person name="Yamazaki S."/>
            <person name="Fujita N."/>
            <person name="Shimada K."/>
            <person name="Hanada S."/>
            <person name="Nagashima K.V.P."/>
        </authorList>
    </citation>
    <scope>NUCLEOTIDE SEQUENCE [LARGE SCALE GENOMIC DNA]</scope>
    <source>
        <strain evidence="11">NBRC 100245 / IL144</strain>
    </source>
</reference>
<accession>I0HQT2</accession>
<dbReference type="GO" id="GO:0016491">
    <property type="term" value="F:oxidoreductase activity"/>
    <property type="evidence" value="ECO:0007669"/>
    <property type="project" value="UniProtKB-UniRule"/>
</dbReference>
<feature type="binding site" evidence="8">
    <location>
        <position position="37"/>
    </location>
    <ligand>
        <name>FMN</name>
        <dbReference type="ChEBI" id="CHEBI:58210"/>
        <note>ligand shared between dimeric partners</note>
    </ligand>
</feature>
<dbReference type="AlphaFoldDB" id="I0HQT2"/>
<evidence type="ECO:0000313" key="10">
    <source>
        <dbReference type="EMBL" id="BAL95369.1"/>
    </source>
</evidence>
<feature type="binding site" evidence="8">
    <location>
        <position position="41"/>
    </location>
    <ligand>
        <name>FMN</name>
        <dbReference type="ChEBI" id="CHEBI:58210"/>
        <note>ligand shared between dimeric partners</note>
    </ligand>
</feature>
<dbReference type="InterPro" id="IPR052530">
    <property type="entry name" value="NAD(P)H_nitroreductase"/>
</dbReference>
<dbReference type="RefSeq" id="WP_014428232.1">
    <property type="nucleotide sequence ID" value="NC_017075.1"/>
</dbReference>
<dbReference type="Pfam" id="PF00881">
    <property type="entry name" value="Nitroreductase"/>
    <property type="match status" value="1"/>
</dbReference>
<evidence type="ECO:0000256" key="8">
    <source>
        <dbReference type="PIRSR" id="PIRSR000232-1"/>
    </source>
</evidence>
<keyword evidence="3 7" id="KW-0288">FMN</keyword>
<gene>
    <name evidence="10" type="ordered locus">RGE_20280</name>
</gene>
<dbReference type="PANTHER" id="PTHR43821">
    <property type="entry name" value="NAD(P)H NITROREDUCTASE YDJA-RELATED"/>
    <property type="match status" value="1"/>
</dbReference>
<dbReference type="PANTHER" id="PTHR43821:SF1">
    <property type="entry name" value="NAD(P)H NITROREDUCTASE YDJA-RELATED"/>
    <property type="match status" value="1"/>
</dbReference>
<dbReference type="KEGG" id="rge:RGE_20280"/>
<dbReference type="EC" id="1.-.-.-" evidence="7"/>
<proteinExistence type="inferred from homology"/>
<dbReference type="PATRIC" id="fig|983917.3.peg.1958"/>
<dbReference type="PIRSF" id="PIRSF000232">
    <property type="entry name" value="YdjA"/>
    <property type="match status" value="1"/>
</dbReference>
<protein>
    <recommendedName>
        <fullName evidence="7">Putative NAD(P)H nitroreductase</fullName>
        <ecNumber evidence="7">1.-.-.-</ecNumber>
    </recommendedName>
</protein>
<dbReference type="InterPro" id="IPR000415">
    <property type="entry name" value="Nitroreductase-like"/>
</dbReference>
<dbReference type="eggNOG" id="COG0778">
    <property type="taxonomic scope" value="Bacteria"/>
</dbReference>
<feature type="binding site" description="in other chain" evidence="8">
    <location>
        <begin position="134"/>
        <end position="136"/>
    </location>
    <ligand>
        <name>FMN</name>
        <dbReference type="ChEBI" id="CHEBI:58210"/>
        <note>ligand shared between dimeric partners</note>
    </ligand>
</feature>
<dbReference type="InterPro" id="IPR029479">
    <property type="entry name" value="Nitroreductase"/>
</dbReference>
<dbReference type="HOGENOM" id="CLU_070764_5_0_4"/>
<keyword evidence="4 7" id="KW-0521">NADP</keyword>
<feature type="domain" description="Nitroreductase" evidence="9">
    <location>
        <begin position="9"/>
        <end position="163"/>
    </location>
</feature>
<keyword evidence="11" id="KW-1185">Reference proteome</keyword>
<sequence>MDLLESLATRYSQGPRQLAAPGPTRAQLEHAVALAARAPDHLGLAPWRFVLVGAGQRARLGELFAAAATRRGAPAAEVERAPHHAAKAPVLLAVVAQVREDVAEVPPHEQWMSVGAAVMNLLDALHLMGFGAKLLSGDSVHDAAVQAAFCGPGERLVAWVVCGTPTTPGRARPDAPSKPRLSDWA</sequence>
<keyword evidence="6 7" id="KW-0520">NAD</keyword>
<dbReference type="CDD" id="cd02135">
    <property type="entry name" value="YdjA-like"/>
    <property type="match status" value="1"/>
</dbReference>
<evidence type="ECO:0000256" key="4">
    <source>
        <dbReference type="ARBA" id="ARBA00022857"/>
    </source>
</evidence>
<keyword evidence="2 7" id="KW-0285">Flavoprotein</keyword>
<dbReference type="SUPFAM" id="SSF55469">
    <property type="entry name" value="FMN-dependent nitroreductase-like"/>
    <property type="match status" value="1"/>
</dbReference>
<evidence type="ECO:0000256" key="6">
    <source>
        <dbReference type="ARBA" id="ARBA00023027"/>
    </source>
</evidence>
<dbReference type="EMBL" id="AP012320">
    <property type="protein sequence ID" value="BAL95369.1"/>
    <property type="molecule type" value="Genomic_DNA"/>
</dbReference>
<name>I0HQT2_RUBGI</name>
<dbReference type="STRING" id="983917.RGE_20280"/>
<organism evidence="10 11">
    <name type="scientific">Rubrivivax gelatinosus (strain NBRC 100245 / IL144)</name>
    <dbReference type="NCBI Taxonomy" id="983917"/>
    <lineage>
        <taxon>Bacteria</taxon>
        <taxon>Pseudomonadati</taxon>
        <taxon>Pseudomonadota</taxon>
        <taxon>Betaproteobacteria</taxon>
        <taxon>Burkholderiales</taxon>
        <taxon>Sphaerotilaceae</taxon>
        <taxon>Rubrivivax</taxon>
    </lineage>
</organism>